<keyword evidence="1" id="KW-1133">Transmembrane helix</keyword>
<dbReference type="AlphaFoldDB" id="A0A5B8UPN7"/>
<feature type="transmembrane region" description="Helical" evidence="1">
    <location>
        <begin position="241"/>
        <end position="270"/>
    </location>
</feature>
<sequence>MSPNMELAKPRDFGEIISDTFTFIKENFKPLLKYFFIFCGLFLIFSAASMILIEIKAFNFYDSSYDPNAFDDSNAFSRVFSMIGGLLVYAVFMVLQYVALNVTVFCFMTLYRQKQNTLPTTEEMWGYIKYYYLKILGSNILLYILLIIGFMFCLVPGIYLSPIFALVTPIMIAENTSFGYAFNQSFKLIKDNWWSTFGVFVVIYIVLYVINLIVSVPSMILGAGNVFLHLTKNSQALSLPISIITTLLQSVSYFFHMLMVVAVGVVYFSLTEMKEGTGLMERINQFGTNEPTPGPEPEEY</sequence>
<keyword evidence="1" id="KW-0472">Membrane</keyword>
<dbReference type="KEGG" id="mgin:FRZ54_00255"/>
<feature type="transmembrane region" description="Helical" evidence="1">
    <location>
        <begin position="131"/>
        <end position="152"/>
    </location>
</feature>
<dbReference type="EMBL" id="CP042436">
    <property type="protein sequence ID" value="QEC61073.1"/>
    <property type="molecule type" value="Genomic_DNA"/>
</dbReference>
<gene>
    <name evidence="2" type="ORF">FRZ54_00255</name>
</gene>
<keyword evidence="1" id="KW-0812">Transmembrane</keyword>
<evidence type="ECO:0000313" key="2">
    <source>
        <dbReference type="EMBL" id="QEC61073.1"/>
    </source>
</evidence>
<feature type="transmembrane region" description="Helical" evidence="1">
    <location>
        <begin position="34"/>
        <end position="53"/>
    </location>
</feature>
<proteinExistence type="predicted"/>
<evidence type="ECO:0000256" key="1">
    <source>
        <dbReference type="SAM" id="Phobius"/>
    </source>
</evidence>
<reference evidence="2 3" key="1">
    <citation type="journal article" date="2017" name="Curr. Microbiol.">
        <title>Mucilaginibacter ginsenosidivorans sp. nov., Isolated from Soil of Ginseng Field.</title>
        <authorList>
            <person name="Kim M.M."/>
            <person name="Siddiqi M.Z."/>
            <person name="Im W.T."/>
        </authorList>
    </citation>
    <scope>NUCLEOTIDE SEQUENCE [LARGE SCALE GENOMIC DNA]</scope>
    <source>
        <strain evidence="2 3">Gsoil 3017</strain>
    </source>
</reference>
<organism evidence="2 3">
    <name type="scientific">Mucilaginibacter ginsenosidivorans</name>
    <dbReference type="NCBI Taxonomy" id="398053"/>
    <lineage>
        <taxon>Bacteria</taxon>
        <taxon>Pseudomonadati</taxon>
        <taxon>Bacteroidota</taxon>
        <taxon>Sphingobacteriia</taxon>
        <taxon>Sphingobacteriales</taxon>
        <taxon>Sphingobacteriaceae</taxon>
        <taxon>Mucilaginibacter</taxon>
    </lineage>
</organism>
<dbReference type="RefSeq" id="WP_147029652.1">
    <property type="nucleotide sequence ID" value="NZ_CP042436.1"/>
</dbReference>
<evidence type="ECO:0008006" key="4">
    <source>
        <dbReference type="Google" id="ProtNLM"/>
    </source>
</evidence>
<evidence type="ECO:0000313" key="3">
    <source>
        <dbReference type="Proteomes" id="UP000321479"/>
    </source>
</evidence>
<feature type="transmembrane region" description="Helical" evidence="1">
    <location>
        <begin position="86"/>
        <end position="111"/>
    </location>
</feature>
<accession>A0A5B8UPN7</accession>
<feature type="transmembrane region" description="Helical" evidence="1">
    <location>
        <begin position="158"/>
        <end position="182"/>
    </location>
</feature>
<feature type="transmembrane region" description="Helical" evidence="1">
    <location>
        <begin position="194"/>
        <end position="221"/>
    </location>
</feature>
<name>A0A5B8UPN7_9SPHI</name>
<keyword evidence="3" id="KW-1185">Reference proteome</keyword>
<protein>
    <recommendedName>
        <fullName evidence="4">Glycerophosphoryl diester phosphodiesterase membrane domain-containing protein</fullName>
    </recommendedName>
</protein>
<dbReference type="OrthoDB" id="1049480at2"/>
<dbReference type="Proteomes" id="UP000321479">
    <property type="component" value="Chromosome"/>
</dbReference>